<dbReference type="Proteomes" id="UP000320762">
    <property type="component" value="Unassembled WGS sequence"/>
</dbReference>
<evidence type="ECO:0000256" key="6">
    <source>
        <dbReference type="ARBA" id="ARBA00047561"/>
    </source>
</evidence>
<evidence type="ECO:0000313" key="10">
    <source>
        <dbReference type="Proteomes" id="UP000320762"/>
    </source>
</evidence>
<dbReference type="OrthoDB" id="1721126at2759"/>
<organism evidence="9 10">
    <name type="scientific">Schizophyllum amplum</name>
    <dbReference type="NCBI Taxonomy" id="97359"/>
    <lineage>
        <taxon>Eukaryota</taxon>
        <taxon>Fungi</taxon>
        <taxon>Dikarya</taxon>
        <taxon>Basidiomycota</taxon>
        <taxon>Agaricomycotina</taxon>
        <taxon>Agaricomycetes</taxon>
        <taxon>Agaricomycetidae</taxon>
        <taxon>Agaricales</taxon>
        <taxon>Schizophyllaceae</taxon>
        <taxon>Schizophyllum</taxon>
    </lineage>
</organism>
<gene>
    <name evidence="9" type="ORF">BD626DRAFT_497986</name>
</gene>
<dbReference type="GO" id="GO:0004325">
    <property type="term" value="F:ferrochelatase activity"/>
    <property type="evidence" value="ECO:0007669"/>
    <property type="project" value="InterPro"/>
</dbReference>
<dbReference type="PANTHER" id="PTHR35330">
    <property type="entry name" value="SIROHEME BIOSYNTHESIS PROTEIN MET8"/>
    <property type="match status" value="1"/>
</dbReference>
<evidence type="ECO:0000313" key="9">
    <source>
        <dbReference type="EMBL" id="TRM62630.1"/>
    </source>
</evidence>
<evidence type="ECO:0000256" key="2">
    <source>
        <dbReference type="ARBA" id="ARBA00012400"/>
    </source>
</evidence>
<evidence type="ECO:0000256" key="1">
    <source>
        <dbReference type="ARBA" id="ARBA00005010"/>
    </source>
</evidence>
<evidence type="ECO:0000259" key="7">
    <source>
        <dbReference type="Pfam" id="PF14823"/>
    </source>
</evidence>
<evidence type="ECO:0000256" key="5">
    <source>
        <dbReference type="ARBA" id="ARBA00023244"/>
    </source>
</evidence>
<comment type="catalytic activity">
    <reaction evidence="6">
        <text>precorrin-2 + NAD(+) = sirohydrochlorin + NADH + 2 H(+)</text>
        <dbReference type="Rhea" id="RHEA:15613"/>
        <dbReference type="ChEBI" id="CHEBI:15378"/>
        <dbReference type="ChEBI" id="CHEBI:57540"/>
        <dbReference type="ChEBI" id="CHEBI:57945"/>
        <dbReference type="ChEBI" id="CHEBI:58351"/>
        <dbReference type="ChEBI" id="CHEBI:58827"/>
        <dbReference type="EC" id="1.3.1.76"/>
    </reaction>
</comment>
<dbReference type="STRING" id="97359.A0A550CCT8"/>
<evidence type="ECO:0000256" key="4">
    <source>
        <dbReference type="ARBA" id="ARBA00023027"/>
    </source>
</evidence>
<evidence type="ECO:0000259" key="8">
    <source>
        <dbReference type="Pfam" id="PF14824"/>
    </source>
</evidence>
<dbReference type="PANTHER" id="PTHR35330:SF1">
    <property type="entry name" value="SIROHEME BIOSYNTHESIS PROTEIN MET8"/>
    <property type="match status" value="1"/>
</dbReference>
<proteinExistence type="predicted"/>
<dbReference type="InterPro" id="IPR028281">
    <property type="entry name" value="Sirohaem_synthase_central"/>
</dbReference>
<reference evidence="9 10" key="1">
    <citation type="journal article" date="2019" name="New Phytol.">
        <title>Comparative genomics reveals unique wood-decay strategies and fruiting body development in the Schizophyllaceae.</title>
        <authorList>
            <person name="Almasi E."/>
            <person name="Sahu N."/>
            <person name="Krizsan K."/>
            <person name="Balint B."/>
            <person name="Kovacs G.M."/>
            <person name="Kiss B."/>
            <person name="Cseklye J."/>
            <person name="Drula E."/>
            <person name="Henrissat B."/>
            <person name="Nagy I."/>
            <person name="Chovatia M."/>
            <person name="Adam C."/>
            <person name="LaButti K."/>
            <person name="Lipzen A."/>
            <person name="Riley R."/>
            <person name="Grigoriev I.V."/>
            <person name="Nagy L.G."/>
        </authorList>
    </citation>
    <scope>NUCLEOTIDE SEQUENCE [LARGE SCALE GENOMIC DNA]</scope>
    <source>
        <strain evidence="9 10">NL-1724</strain>
    </source>
</reference>
<keyword evidence="3" id="KW-0560">Oxidoreductase</keyword>
<dbReference type="GO" id="GO:0019354">
    <property type="term" value="P:siroheme biosynthetic process"/>
    <property type="evidence" value="ECO:0007669"/>
    <property type="project" value="UniProtKB-UniPathway"/>
</dbReference>
<dbReference type="AlphaFoldDB" id="A0A550CCT8"/>
<dbReference type="InterPro" id="IPR028162">
    <property type="entry name" value="Met8_C"/>
</dbReference>
<dbReference type="GO" id="GO:0043115">
    <property type="term" value="F:precorrin-2 dehydrogenase activity"/>
    <property type="evidence" value="ECO:0007669"/>
    <property type="project" value="UniProtKB-EC"/>
</dbReference>
<dbReference type="SUPFAM" id="SSF75615">
    <property type="entry name" value="Siroheme synthase middle domains-like"/>
    <property type="match status" value="1"/>
</dbReference>
<dbReference type="Pfam" id="PF14823">
    <property type="entry name" value="Sirohm_synth_C"/>
    <property type="match status" value="1"/>
</dbReference>
<feature type="domain" description="Siroheme synthase central" evidence="8">
    <location>
        <begin position="117"/>
        <end position="143"/>
    </location>
</feature>
<dbReference type="Pfam" id="PF14824">
    <property type="entry name" value="Sirohm_synth_M"/>
    <property type="match status" value="1"/>
</dbReference>
<dbReference type="EC" id="1.3.1.76" evidence="2"/>
<dbReference type="InterPro" id="IPR028161">
    <property type="entry name" value="Met8-like"/>
</dbReference>
<dbReference type="Gene3D" id="1.10.3280.10">
    <property type="entry name" value="Siroheme synthase, domain 3"/>
    <property type="match status" value="1"/>
</dbReference>
<feature type="domain" description="Siroheme biosynthesis protein Met8 C-terminal" evidence="7">
    <location>
        <begin position="150"/>
        <end position="216"/>
    </location>
</feature>
<dbReference type="InterPro" id="IPR006367">
    <property type="entry name" value="Sirohaem_synthase_N"/>
</dbReference>
<dbReference type="NCBIfam" id="TIGR01470">
    <property type="entry name" value="cysG_Nterm"/>
    <property type="match status" value="1"/>
</dbReference>
<dbReference type="Gene3D" id="3.30.160.110">
    <property type="entry name" value="Siroheme synthase, domain 2"/>
    <property type="match status" value="1"/>
</dbReference>
<sequence>MVQVQLPHMSERQESETPVAQGGSLLIAWQLKDKHVLIVGGGDVASQRIDSLITTDATITLLSPQKGLHRMDMVLTAIDDVNKSREIVELARKQRIPANAADIPDLCDFYFGAQVRDGPLQIMISTNGNGPKLAALIKERIRDALSGSEGAAIEKVGQLRAMLRERAPGVGGGLGKRRMKWMSSLCSQWALEDLMHLDETTMDTLLDEGWEKNEVPTPAALGVKRTHNYSTPTASTTAPTSAAMFFWGRRR</sequence>
<evidence type="ECO:0000256" key="3">
    <source>
        <dbReference type="ARBA" id="ARBA00023002"/>
    </source>
</evidence>
<keyword evidence="5" id="KW-0627">Porphyrin biosynthesis</keyword>
<dbReference type="SUPFAM" id="SSF51735">
    <property type="entry name" value="NAD(P)-binding Rossmann-fold domains"/>
    <property type="match status" value="1"/>
</dbReference>
<dbReference type="InterPro" id="IPR036291">
    <property type="entry name" value="NAD(P)-bd_dom_sf"/>
</dbReference>
<keyword evidence="10" id="KW-1185">Reference proteome</keyword>
<accession>A0A550CCT8</accession>
<dbReference type="UniPathway" id="UPA00262">
    <property type="reaction ID" value="UER00222"/>
</dbReference>
<dbReference type="Gene3D" id="3.40.50.720">
    <property type="entry name" value="NAD(P)-binding Rossmann-like Domain"/>
    <property type="match status" value="2"/>
</dbReference>
<name>A0A550CCT8_9AGAR</name>
<comment type="pathway">
    <text evidence="1">Porphyrin-containing compound metabolism; siroheme biosynthesis; sirohydrochlorin from precorrin-2: step 1/1.</text>
</comment>
<dbReference type="Pfam" id="PF13241">
    <property type="entry name" value="NAD_binding_7"/>
    <property type="match status" value="1"/>
</dbReference>
<comment type="caution">
    <text evidence="9">The sequence shown here is derived from an EMBL/GenBank/DDBJ whole genome shotgun (WGS) entry which is preliminary data.</text>
</comment>
<keyword evidence="4" id="KW-0520">NAD</keyword>
<protein>
    <recommendedName>
        <fullName evidence="2">precorrin-2 dehydrogenase</fullName>
        <ecNumber evidence="2">1.3.1.76</ecNumber>
    </recommendedName>
</protein>
<dbReference type="EMBL" id="VDMD01000012">
    <property type="protein sequence ID" value="TRM62630.1"/>
    <property type="molecule type" value="Genomic_DNA"/>
</dbReference>